<organism evidence="1">
    <name type="scientific">Rhizophora mucronata</name>
    <name type="common">Asiatic mangrove</name>
    <dbReference type="NCBI Taxonomy" id="61149"/>
    <lineage>
        <taxon>Eukaryota</taxon>
        <taxon>Viridiplantae</taxon>
        <taxon>Streptophyta</taxon>
        <taxon>Embryophyta</taxon>
        <taxon>Tracheophyta</taxon>
        <taxon>Spermatophyta</taxon>
        <taxon>Magnoliopsida</taxon>
        <taxon>eudicotyledons</taxon>
        <taxon>Gunneridae</taxon>
        <taxon>Pentapetalae</taxon>
        <taxon>rosids</taxon>
        <taxon>fabids</taxon>
        <taxon>Malpighiales</taxon>
        <taxon>Rhizophoraceae</taxon>
        <taxon>Rhizophora</taxon>
    </lineage>
</organism>
<accession>A0A2P2N9B9</accession>
<dbReference type="EMBL" id="GGEC01058584">
    <property type="protein sequence ID" value="MBX39068.1"/>
    <property type="molecule type" value="Transcribed_RNA"/>
</dbReference>
<dbReference type="AlphaFoldDB" id="A0A2P2N9B9"/>
<proteinExistence type="predicted"/>
<sequence length="32" mass="3714">MDSTILPSLFHLKVLILQYFFGRSIVPIAVFF</sequence>
<protein>
    <submittedName>
        <fullName evidence="1">Uncharacterized protein</fullName>
    </submittedName>
</protein>
<evidence type="ECO:0000313" key="1">
    <source>
        <dbReference type="EMBL" id="MBX39068.1"/>
    </source>
</evidence>
<reference evidence="1" key="1">
    <citation type="submission" date="2018-02" db="EMBL/GenBank/DDBJ databases">
        <title>Rhizophora mucronata_Transcriptome.</title>
        <authorList>
            <person name="Meera S.P."/>
            <person name="Sreeshan A."/>
            <person name="Augustine A."/>
        </authorList>
    </citation>
    <scope>NUCLEOTIDE SEQUENCE</scope>
    <source>
        <tissue evidence="1">Leaf</tissue>
    </source>
</reference>
<name>A0A2P2N9B9_RHIMU</name>